<organism evidence="1 2">
    <name type="scientific">Pseudomonas putida</name>
    <name type="common">Arthrobacter siderocapsulatus</name>
    <dbReference type="NCBI Taxonomy" id="303"/>
    <lineage>
        <taxon>Bacteria</taxon>
        <taxon>Pseudomonadati</taxon>
        <taxon>Pseudomonadota</taxon>
        <taxon>Gammaproteobacteria</taxon>
        <taxon>Pseudomonadales</taxon>
        <taxon>Pseudomonadaceae</taxon>
        <taxon>Pseudomonas</taxon>
    </lineage>
</organism>
<protein>
    <recommendedName>
        <fullName evidence="3">Lactate dehydrogenase</fullName>
    </recommendedName>
</protein>
<accession>A0AAD0PG07</accession>
<dbReference type="AlphaFoldDB" id="A0AAD0PG07"/>
<dbReference type="EMBL" id="CP030750">
    <property type="protein sequence ID" value="AXA25222.1"/>
    <property type="molecule type" value="Genomic_DNA"/>
</dbReference>
<evidence type="ECO:0008006" key="3">
    <source>
        <dbReference type="Google" id="ProtNLM"/>
    </source>
</evidence>
<gene>
    <name evidence="1" type="ORF">C1S65_14240</name>
</gene>
<proteinExistence type="predicted"/>
<dbReference type="Proteomes" id="UP000251617">
    <property type="component" value="Chromosome"/>
</dbReference>
<evidence type="ECO:0000313" key="1">
    <source>
        <dbReference type="EMBL" id="AXA25222.1"/>
    </source>
</evidence>
<name>A0AAD0PG07_PSEPU</name>
<reference evidence="1 2" key="1">
    <citation type="submission" date="2018-06" db="EMBL/GenBank/DDBJ databases">
        <title>The genome of Pseudomonas putida NX-1, a lignin degrader.</title>
        <authorList>
            <person name="Xu Z."/>
        </authorList>
    </citation>
    <scope>NUCLEOTIDE SEQUENCE [LARGE SCALE GENOMIC DNA]</scope>
    <source>
        <strain evidence="1 2">NX-1</strain>
    </source>
</reference>
<dbReference type="RefSeq" id="WP_081255246.1">
    <property type="nucleotide sequence ID" value="NZ_CP011789.1"/>
</dbReference>
<sequence length="525" mass="56532">MNPIAAAQRLAPVLTAPQPAPASASNPTGIASVSAVPSTSVVLGQSNTISDSETYSRQGLLPGQVRYVWEKDSQDKLATTLQTAFQSSSSAGRFKGIGAALIEQLAQNGGKNISQSVFAFSDDSPIDPGVLKLQQQRLRENPDSGVTFSLTTASGATIRLSLASSEKGLAVSAEVEGGSLSSEELKGLGNLADAFQSTIDGLNEVPPQLKLGALVKLDPKLFSALQINSKFESLSGEQTFSLSLDDKARSLSLQGPTGQVQLSLDTQDAELLGKSAQRKAAIDNYLTQFDAAQRRGRGDENLMNLFKNAFTQLNSIDDNRQPAVQSPTALNDKDRALLSGLADFSASISETTRRSNPMRLDETDSFTFSTSQSTTVKNRGLQDRSVEQNQQSKLTASFHRGLNPLTNLVLGSDRESQNYSYHLIDDQASSTTRLAYDKGQLVEASATQQASQKERILTYVDGDLKSDVTTPKAVTQSRNVLNLLRDAFEQDRIAQRDRGVSLLEGLLQSQRSRWLLQTDPSKIAA</sequence>
<evidence type="ECO:0000313" key="2">
    <source>
        <dbReference type="Proteomes" id="UP000251617"/>
    </source>
</evidence>